<evidence type="ECO:0000313" key="4">
    <source>
        <dbReference type="Proteomes" id="UP000807342"/>
    </source>
</evidence>
<name>A0A9P6C3J0_9AGAR</name>
<keyword evidence="4" id="KW-1185">Reference proteome</keyword>
<dbReference type="PANTHER" id="PTHR24413">
    <property type="entry name" value="SPECKLE-TYPE POZ PROTEIN"/>
    <property type="match status" value="1"/>
</dbReference>
<dbReference type="PROSITE" id="PS50097">
    <property type="entry name" value="BTB"/>
    <property type="match status" value="1"/>
</dbReference>
<feature type="compositionally biased region" description="Low complexity" evidence="1">
    <location>
        <begin position="493"/>
        <end position="511"/>
    </location>
</feature>
<feature type="region of interest" description="Disordered" evidence="1">
    <location>
        <begin position="474"/>
        <end position="544"/>
    </location>
</feature>
<feature type="compositionally biased region" description="Low complexity" evidence="1">
    <location>
        <begin position="333"/>
        <end position="348"/>
    </location>
</feature>
<dbReference type="AlphaFoldDB" id="A0A9P6C3J0"/>
<dbReference type="Gene3D" id="3.30.710.10">
    <property type="entry name" value="Potassium Channel Kv1.1, Chain A"/>
    <property type="match status" value="1"/>
</dbReference>
<evidence type="ECO:0000256" key="1">
    <source>
        <dbReference type="SAM" id="MobiDB-lite"/>
    </source>
</evidence>
<sequence>MSDQQRLLSSPFSASPARLPSIARPEWPWSARSYAHRTSQSSMHSQSSSAAGSSHLQTSWEPSRSVSSAASSTGTPLPWRSLTAGSGSRYAASALGLTQTEATTRQWSLTGLEWTVRDVQKLRDFVEGDGQMAAASQSQIDEFEVLKQSPIMGDKFKLEIAGIPHSEETLTPPRQMLSLYVTSLIMDFAQGDCEMPASMMAAIRYLDTRVGERGVRADWVWQFWQHDWVFRQESEVWECPLPPLSDLLQNPRIREADSFIICVQIHSPAGPSIPEQPSVAYVPRDLLDGLEASLDNPNTGDVRFICLEKLNPEMHSHMTQEDPELDPEPPRRPSSSSSSHSTFSQSTTARKRVIYAHSDILSRRSEYFATMLSSAFSEGAGPATEERKICTVVVEEADFETMYWLLKFCYANWLQFKDYDDPRAAVEGVGAGWSAKWLVSRNGEWDWKTFHKSGPGDETLTDAKSVTSVESLTAASGAVSRSTSGTSEALQQPTMNPITTTTPGTPMTKPPLNSSTRQATRRPTANTSTLPVPVGNPSGVARSKPEPVALSASRYAAPSKHYPISPRTSRQQQPAIISTLDPHPHPTPAPAAASALSMYQVAHRYTMPGLANLALEHMMTTITPQSSFALLLATTTWEELHALVQDYVIEKWEEVSASEEFEHCCQEIAAGEWGPNGGKTLTAVFRRLRSPTTVG</sequence>
<dbReference type="Pfam" id="PF00651">
    <property type="entry name" value="BTB"/>
    <property type="match status" value="1"/>
</dbReference>
<protein>
    <recommendedName>
        <fullName evidence="2">BTB domain-containing protein</fullName>
    </recommendedName>
</protein>
<accession>A0A9P6C3J0</accession>
<gene>
    <name evidence="3" type="ORF">P691DRAFT_758411</name>
</gene>
<feature type="compositionally biased region" description="Polar residues" evidence="1">
    <location>
        <begin position="474"/>
        <end position="492"/>
    </location>
</feature>
<evidence type="ECO:0000259" key="2">
    <source>
        <dbReference type="PROSITE" id="PS50097"/>
    </source>
</evidence>
<reference evidence="3" key="1">
    <citation type="submission" date="2020-11" db="EMBL/GenBank/DDBJ databases">
        <authorList>
            <consortium name="DOE Joint Genome Institute"/>
            <person name="Ahrendt S."/>
            <person name="Riley R."/>
            <person name="Andreopoulos W."/>
            <person name="Labutti K."/>
            <person name="Pangilinan J."/>
            <person name="Ruiz-Duenas F.J."/>
            <person name="Barrasa J.M."/>
            <person name="Sanchez-Garcia M."/>
            <person name="Camarero S."/>
            <person name="Miyauchi S."/>
            <person name="Serrano A."/>
            <person name="Linde D."/>
            <person name="Babiker R."/>
            <person name="Drula E."/>
            <person name="Ayuso-Fernandez I."/>
            <person name="Pacheco R."/>
            <person name="Padilla G."/>
            <person name="Ferreira P."/>
            <person name="Barriuso J."/>
            <person name="Kellner H."/>
            <person name="Castanera R."/>
            <person name="Alfaro M."/>
            <person name="Ramirez L."/>
            <person name="Pisabarro A.G."/>
            <person name="Kuo A."/>
            <person name="Tritt A."/>
            <person name="Lipzen A."/>
            <person name="He G."/>
            <person name="Yan M."/>
            <person name="Ng V."/>
            <person name="Cullen D."/>
            <person name="Martin F."/>
            <person name="Rosso M.-N."/>
            <person name="Henrissat B."/>
            <person name="Hibbett D."/>
            <person name="Martinez A.T."/>
            <person name="Grigoriev I.V."/>
        </authorList>
    </citation>
    <scope>NUCLEOTIDE SEQUENCE</scope>
    <source>
        <strain evidence="3">MF-IS2</strain>
    </source>
</reference>
<proteinExistence type="predicted"/>
<comment type="caution">
    <text evidence="3">The sequence shown here is derived from an EMBL/GenBank/DDBJ whole genome shotgun (WGS) entry which is preliminary data.</text>
</comment>
<dbReference type="SUPFAM" id="SSF54695">
    <property type="entry name" value="POZ domain"/>
    <property type="match status" value="1"/>
</dbReference>
<dbReference type="CDD" id="cd18186">
    <property type="entry name" value="BTB_POZ_ZBTB_KLHL-like"/>
    <property type="match status" value="1"/>
</dbReference>
<feature type="compositionally biased region" description="Polar residues" evidence="1">
    <location>
        <begin position="512"/>
        <end position="530"/>
    </location>
</feature>
<dbReference type="InterPro" id="IPR011333">
    <property type="entry name" value="SKP1/BTB/POZ_sf"/>
</dbReference>
<organism evidence="3 4">
    <name type="scientific">Macrolepiota fuliginosa MF-IS2</name>
    <dbReference type="NCBI Taxonomy" id="1400762"/>
    <lineage>
        <taxon>Eukaryota</taxon>
        <taxon>Fungi</taxon>
        <taxon>Dikarya</taxon>
        <taxon>Basidiomycota</taxon>
        <taxon>Agaricomycotina</taxon>
        <taxon>Agaricomycetes</taxon>
        <taxon>Agaricomycetidae</taxon>
        <taxon>Agaricales</taxon>
        <taxon>Agaricineae</taxon>
        <taxon>Agaricaceae</taxon>
        <taxon>Macrolepiota</taxon>
    </lineage>
</organism>
<evidence type="ECO:0000313" key="3">
    <source>
        <dbReference type="EMBL" id="KAF9450142.1"/>
    </source>
</evidence>
<feature type="domain" description="BTB" evidence="2">
    <location>
        <begin position="339"/>
        <end position="418"/>
    </location>
</feature>
<feature type="region of interest" description="Disordered" evidence="1">
    <location>
        <begin position="34"/>
        <end position="80"/>
    </location>
</feature>
<dbReference type="OrthoDB" id="288590at2759"/>
<feature type="compositionally biased region" description="Low complexity" evidence="1">
    <location>
        <begin position="38"/>
        <end position="72"/>
    </location>
</feature>
<dbReference type="Proteomes" id="UP000807342">
    <property type="component" value="Unassembled WGS sequence"/>
</dbReference>
<feature type="region of interest" description="Disordered" evidence="1">
    <location>
        <begin position="316"/>
        <end position="348"/>
    </location>
</feature>
<dbReference type="InterPro" id="IPR000210">
    <property type="entry name" value="BTB/POZ_dom"/>
</dbReference>
<dbReference type="EMBL" id="MU151111">
    <property type="protein sequence ID" value="KAF9450142.1"/>
    <property type="molecule type" value="Genomic_DNA"/>
</dbReference>